<keyword evidence="13" id="KW-0472">Membrane</keyword>
<dbReference type="PANTHER" id="PTHR43547:SF2">
    <property type="entry name" value="HYBRID SIGNAL TRANSDUCTION HISTIDINE KINASE C"/>
    <property type="match status" value="1"/>
</dbReference>
<evidence type="ECO:0000259" key="16">
    <source>
        <dbReference type="PROSITE" id="PS50110"/>
    </source>
</evidence>
<dbReference type="SUPFAM" id="SSF63829">
    <property type="entry name" value="Calcium-dependent phosphotriesterase"/>
    <property type="match status" value="3"/>
</dbReference>
<dbReference type="Pfam" id="PF00512">
    <property type="entry name" value="HisKA"/>
    <property type="match status" value="1"/>
</dbReference>
<dbReference type="CDD" id="cd00082">
    <property type="entry name" value="HisKA"/>
    <property type="match status" value="1"/>
</dbReference>
<dbReference type="PROSITE" id="PS00041">
    <property type="entry name" value="HTH_ARAC_FAMILY_1"/>
    <property type="match status" value="1"/>
</dbReference>
<dbReference type="InterPro" id="IPR036097">
    <property type="entry name" value="HisK_dim/P_sf"/>
</dbReference>
<dbReference type="InterPro" id="IPR003661">
    <property type="entry name" value="HisK_dim/P_dom"/>
</dbReference>
<dbReference type="InterPro" id="IPR011110">
    <property type="entry name" value="Reg_prop"/>
</dbReference>
<dbReference type="GO" id="GO:0000155">
    <property type="term" value="F:phosphorelay sensor kinase activity"/>
    <property type="evidence" value="ECO:0007669"/>
    <property type="project" value="InterPro"/>
</dbReference>
<dbReference type="Gene3D" id="1.10.287.130">
    <property type="match status" value="1"/>
</dbReference>
<evidence type="ECO:0000256" key="9">
    <source>
        <dbReference type="ARBA" id="ARBA00023015"/>
    </source>
</evidence>
<dbReference type="PROSITE" id="PS50109">
    <property type="entry name" value="HIS_KIN"/>
    <property type="match status" value="1"/>
</dbReference>
<dbReference type="Pfam" id="PF07495">
    <property type="entry name" value="Y_Y_Y"/>
    <property type="match status" value="1"/>
</dbReference>
<dbReference type="Gene3D" id="3.40.50.2300">
    <property type="match status" value="1"/>
</dbReference>
<dbReference type="InterPro" id="IPR015943">
    <property type="entry name" value="WD40/YVTN_repeat-like_dom_sf"/>
</dbReference>
<evidence type="ECO:0000256" key="7">
    <source>
        <dbReference type="ARBA" id="ARBA00022840"/>
    </source>
</evidence>
<evidence type="ECO:0000256" key="13">
    <source>
        <dbReference type="SAM" id="Phobius"/>
    </source>
</evidence>
<dbReference type="Pfam" id="PF07494">
    <property type="entry name" value="Reg_prop"/>
    <property type="match status" value="9"/>
</dbReference>
<evidence type="ECO:0000256" key="2">
    <source>
        <dbReference type="ARBA" id="ARBA00012438"/>
    </source>
</evidence>
<feature type="domain" description="HTH araC/xylS-type" evidence="14">
    <location>
        <begin position="1256"/>
        <end position="1355"/>
    </location>
</feature>
<keyword evidence="11" id="KW-0804">Transcription</keyword>
<feature type="domain" description="Histidine kinase" evidence="15">
    <location>
        <begin position="846"/>
        <end position="1067"/>
    </location>
</feature>
<keyword evidence="13" id="KW-0812">Transmembrane</keyword>
<dbReference type="InterPro" id="IPR001789">
    <property type="entry name" value="Sig_transdc_resp-reg_receiver"/>
</dbReference>
<dbReference type="InterPro" id="IPR018062">
    <property type="entry name" value="HTH_AraC-typ_CS"/>
</dbReference>
<evidence type="ECO:0000313" key="18">
    <source>
        <dbReference type="Proteomes" id="UP000290204"/>
    </source>
</evidence>
<evidence type="ECO:0000259" key="15">
    <source>
        <dbReference type="PROSITE" id="PS50109"/>
    </source>
</evidence>
<keyword evidence="5" id="KW-0547">Nucleotide-binding</keyword>
<dbReference type="PRINTS" id="PR00344">
    <property type="entry name" value="BCTRLSENSOR"/>
</dbReference>
<dbReference type="InterPro" id="IPR003594">
    <property type="entry name" value="HATPase_dom"/>
</dbReference>
<feature type="transmembrane region" description="Helical" evidence="13">
    <location>
        <begin position="803"/>
        <end position="825"/>
    </location>
</feature>
<dbReference type="FunFam" id="2.60.40.10:FF:000791">
    <property type="entry name" value="Two-component system sensor histidine kinase/response regulator"/>
    <property type="match status" value="1"/>
</dbReference>
<feature type="modified residue" description="4-aspartylphosphate" evidence="12">
    <location>
        <position position="1157"/>
    </location>
</feature>
<dbReference type="Pfam" id="PF12833">
    <property type="entry name" value="HTH_18"/>
    <property type="match status" value="1"/>
</dbReference>
<keyword evidence="6" id="KW-0418">Kinase</keyword>
<feature type="domain" description="Response regulatory" evidence="16">
    <location>
        <begin position="1109"/>
        <end position="1224"/>
    </location>
</feature>
<dbReference type="InterPro" id="IPR004358">
    <property type="entry name" value="Sig_transdc_His_kin-like_C"/>
</dbReference>
<dbReference type="PROSITE" id="PS50110">
    <property type="entry name" value="RESPONSE_REGULATORY"/>
    <property type="match status" value="1"/>
</dbReference>
<dbReference type="Pfam" id="PF00072">
    <property type="entry name" value="Response_reg"/>
    <property type="match status" value="1"/>
</dbReference>
<keyword evidence="4" id="KW-0808">Transferase</keyword>
<dbReference type="Gene3D" id="1.10.10.60">
    <property type="entry name" value="Homeodomain-like"/>
    <property type="match status" value="1"/>
</dbReference>
<dbReference type="GO" id="GO:0005524">
    <property type="term" value="F:ATP binding"/>
    <property type="evidence" value="ECO:0007669"/>
    <property type="project" value="UniProtKB-KW"/>
</dbReference>
<dbReference type="Pfam" id="PF02518">
    <property type="entry name" value="HATPase_c"/>
    <property type="match status" value="1"/>
</dbReference>
<comment type="caution">
    <text evidence="17">The sequence shown here is derived from an EMBL/GenBank/DDBJ whole genome shotgun (WGS) entry which is preliminary data.</text>
</comment>
<evidence type="ECO:0000256" key="1">
    <source>
        <dbReference type="ARBA" id="ARBA00000085"/>
    </source>
</evidence>
<dbReference type="GO" id="GO:0043565">
    <property type="term" value="F:sequence-specific DNA binding"/>
    <property type="evidence" value="ECO:0007669"/>
    <property type="project" value="InterPro"/>
</dbReference>
<dbReference type="PROSITE" id="PS01124">
    <property type="entry name" value="HTH_ARAC_FAMILY_2"/>
    <property type="match status" value="1"/>
</dbReference>
<evidence type="ECO:0000256" key="12">
    <source>
        <dbReference type="PROSITE-ProRule" id="PRU00169"/>
    </source>
</evidence>
<dbReference type="InterPro" id="IPR036890">
    <property type="entry name" value="HATPase_C_sf"/>
</dbReference>
<evidence type="ECO:0000256" key="10">
    <source>
        <dbReference type="ARBA" id="ARBA00023125"/>
    </source>
</evidence>
<protein>
    <recommendedName>
        <fullName evidence="2">histidine kinase</fullName>
        <ecNumber evidence="2">2.7.13.3</ecNumber>
    </recommendedName>
</protein>
<dbReference type="SUPFAM" id="SSF52172">
    <property type="entry name" value="CheY-like"/>
    <property type="match status" value="1"/>
</dbReference>
<dbReference type="EMBL" id="SDHW01000001">
    <property type="protein sequence ID" value="RXK61665.1"/>
    <property type="molecule type" value="Genomic_DNA"/>
</dbReference>
<dbReference type="Gene3D" id="2.60.40.10">
    <property type="entry name" value="Immunoglobulins"/>
    <property type="match status" value="1"/>
</dbReference>
<dbReference type="Gene3D" id="3.30.565.10">
    <property type="entry name" value="Histidine kinase-like ATPase, C-terminal domain"/>
    <property type="match status" value="1"/>
</dbReference>
<organism evidence="17 18">
    <name type="scientific">Lacibacter luteus</name>
    <dbReference type="NCBI Taxonomy" id="2508719"/>
    <lineage>
        <taxon>Bacteria</taxon>
        <taxon>Pseudomonadati</taxon>
        <taxon>Bacteroidota</taxon>
        <taxon>Chitinophagia</taxon>
        <taxon>Chitinophagales</taxon>
        <taxon>Chitinophagaceae</taxon>
        <taxon>Lacibacter</taxon>
    </lineage>
</organism>
<dbReference type="SMART" id="SM00387">
    <property type="entry name" value="HATPase_c"/>
    <property type="match status" value="1"/>
</dbReference>
<dbReference type="GO" id="GO:0003700">
    <property type="term" value="F:DNA-binding transcription factor activity"/>
    <property type="evidence" value="ECO:0007669"/>
    <property type="project" value="InterPro"/>
</dbReference>
<gene>
    <name evidence="17" type="ORF">ESA94_01215</name>
</gene>
<keyword evidence="18" id="KW-1185">Reference proteome</keyword>
<evidence type="ECO:0000256" key="6">
    <source>
        <dbReference type="ARBA" id="ARBA00022777"/>
    </source>
</evidence>
<dbReference type="SUPFAM" id="SSF47384">
    <property type="entry name" value="Homodimeric domain of signal transducing histidine kinase"/>
    <property type="match status" value="1"/>
</dbReference>
<reference evidence="17 18" key="1">
    <citation type="submission" date="2019-01" db="EMBL/GenBank/DDBJ databases">
        <title>Lacibacter sp. strain TTM-7.</title>
        <authorList>
            <person name="Chen W.-M."/>
        </authorList>
    </citation>
    <scope>NUCLEOTIDE SEQUENCE [LARGE SCALE GENOMIC DNA]</scope>
    <source>
        <strain evidence="17 18">TTM-7</strain>
    </source>
</reference>
<sequence>MPTNQLSFTGFRYLYNMCKECFVAALLFISAGLSAQKLSFHHLTVEQGLSQNTVLSIAQDARGFMWMGTRYGLNRFDGHSFINYQNNPNDPRSISNNYINCVYSDSKKNLWIGTENGLNRFESETNSFNHYSLPFPDKRKDQVISCIDETKDGMLWVGTFGRLFSAATGSDEFKIVVSAGGTPFYYTSIKRVYRDHAGFIWVATTTGLVRLQKTSGGYTEKKFVNEAANSNSLSDNYVTSVTEDKAGNLWVGTINGLNLFNRATESFTRFYSAQANSIINNNIRTLLCDKEGKLWIGTQEGVSIVEPQTKTFTSYQNNAADEKSLSQNSVHSIFEDANGSVWVGTFFGGVNLTYKDKTIFTTWRNKGPASGISNNVVSSIVADEEKNLWIGTEGGGLNYVNRSTGNVSTYRNQPGHAGSIGSNLVKTVFIDRDKQLWVGTHGAGLALFNKQTQQFQSFYINETENSRKQSEVVAIMEDSEHNFWVGKHSGLYVFKRTGTVLTDAPQQSYLKTLSSASISYLIEDRNKNIWIGTLNGLYVFNLLKKTLQPVQLKTNNPVVNINCIKEDSDGNIWIGIHYGGLIKYQPATKAYSSFTTKDGLPNDNVVGILEDNNENLWLSTGNGLVKFTTADTSFHTYTAGDGLAGNEFNYNAFYKDSNGEMFFGGINGFTGFYPNEIETNEVSAPLVFTGLKLFNTKVDINDATDLLKKDISYTHKLEFGYNQHTFTIEFALLNFIKPSKNKYAYKLEGAGKEWTEINQPSATFTNLAEGSYTLWVKGSNNDGVWGKPVQMQITILPPFWKSWWAFFIYLLLLATVLFFIVRYFYLQALLRRDQELHQVKLNFFTNISHEIRTHLTLIMTPVEKMQQENKANNILSQQLSNVRTNADRLLKLVSELMDFRKAETNHLKLYVAKHDLVAFLHSIYSSFEELSLSKNIRLSFVHNKPSIPVWFDKEQMEKVIFNLLTNAFKFTAEGGQVLLHVEEQDKQVLIKVTDNGRGIAPEYIDKLFTNFFQVNDHTTQNTGYGIGLALSKNITELHKGTLTVESETSETAANNRTCFTVTLLKGNAHFSNEELSLQSELESMHTPAAISEATELPEAEQLPEATQRTVLIVEDNAELRELIKETLQHSYKIIEAENGATGWQFSTEEIPDLVVSDVMMPEMDGFELCSRLKTDERTSHIPVVLLTAKTAQSDHVSGLTKGADSYLTKPFSTQVLELTVRNLLAARDVLSKRYSKQFFLQPKNVTIDNTEEQFLTKLILIIEEHLDHPDFGVDMLAQKIAMSQSVLYKKLKALTDMSVNDFIKSIRLKRAAQLLRMQQYSVFEVGYMVGFSDRKYFSKEFKKQFGKTPSEFMQGEE</sequence>
<dbReference type="SMART" id="SM00342">
    <property type="entry name" value="HTH_ARAC"/>
    <property type="match status" value="1"/>
</dbReference>
<dbReference type="SMART" id="SM00448">
    <property type="entry name" value="REC"/>
    <property type="match status" value="1"/>
</dbReference>
<dbReference type="InterPro" id="IPR005467">
    <property type="entry name" value="His_kinase_dom"/>
</dbReference>
<accession>A0A4Q1CLT0</accession>
<dbReference type="Proteomes" id="UP000290204">
    <property type="component" value="Unassembled WGS sequence"/>
</dbReference>
<evidence type="ECO:0000256" key="4">
    <source>
        <dbReference type="ARBA" id="ARBA00022679"/>
    </source>
</evidence>
<evidence type="ECO:0000259" key="14">
    <source>
        <dbReference type="PROSITE" id="PS01124"/>
    </source>
</evidence>
<dbReference type="InterPro" id="IPR011006">
    <property type="entry name" value="CheY-like_superfamily"/>
</dbReference>
<dbReference type="RefSeq" id="WP_129129038.1">
    <property type="nucleotide sequence ID" value="NZ_SDHW01000001.1"/>
</dbReference>
<keyword evidence="3 12" id="KW-0597">Phosphoprotein</keyword>
<keyword evidence="7" id="KW-0067">ATP-binding</keyword>
<evidence type="ECO:0000256" key="3">
    <source>
        <dbReference type="ARBA" id="ARBA00022553"/>
    </source>
</evidence>
<evidence type="ECO:0000313" key="17">
    <source>
        <dbReference type="EMBL" id="RXK61665.1"/>
    </source>
</evidence>
<keyword evidence="9" id="KW-0805">Transcription regulation</keyword>
<dbReference type="FunFam" id="3.30.565.10:FF:000037">
    <property type="entry name" value="Hybrid sensor histidine kinase/response regulator"/>
    <property type="match status" value="1"/>
</dbReference>
<evidence type="ECO:0000256" key="8">
    <source>
        <dbReference type="ARBA" id="ARBA00023012"/>
    </source>
</evidence>
<dbReference type="SMART" id="SM00388">
    <property type="entry name" value="HisKA"/>
    <property type="match status" value="1"/>
</dbReference>
<keyword evidence="8" id="KW-0902">Two-component regulatory system</keyword>
<dbReference type="EC" id="2.7.13.3" evidence="2"/>
<dbReference type="InterPro" id="IPR013783">
    <property type="entry name" value="Ig-like_fold"/>
</dbReference>
<dbReference type="OrthoDB" id="1489484at2"/>
<evidence type="ECO:0000256" key="5">
    <source>
        <dbReference type="ARBA" id="ARBA00022741"/>
    </source>
</evidence>
<name>A0A4Q1CLT0_9BACT</name>
<keyword evidence="10" id="KW-0238">DNA-binding</keyword>
<dbReference type="Gene3D" id="2.130.10.10">
    <property type="entry name" value="YVTN repeat-like/Quinoprotein amine dehydrogenase"/>
    <property type="match status" value="2"/>
</dbReference>
<dbReference type="SUPFAM" id="SSF55874">
    <property type="entry name" value="ATPase domain of HSP90 chaperone/DNA topoisomerase II/histidine kinase"/>
    <property type="match status" value="1"/>
</dbReference>
<dbReference type="SUPFAM" id="SSF46689">
    <property type="entry name" value="Homeodomain-like"/>
    <property type="match status" value="1"/>
</dbReference>
<dbReference type="InterPro" id="IPR011123">
    <property type="entry name" value="Y_Y_Y"/>
</dbReference>
<dbReference type="InterPro" id="IPR009057">
    <property type="entry name" value="Homeodomain-like_sf"/>
</dbReference>
<proteinExistence type="predicted"/>
<dbReference type="FunFam" id="1.10.10.60:FF:000284">
    <property type="entry name" value="Two-component system sensor histidine kinase/response regulator"/>
    <property type="match status" value="1"/>
</dbReference>
<comment type="catalytic activity">
    <reaction evidence="1">
        <text>ATP + protein L-histidine = ADP + protein N-phospho-L-histidine.</text>
        <dbReference type="EC" id="2.7.13.3"/>
    </reaction>
</comment>
<keyword evidence="13" id="KW-1133">Transmembrane helix</keyword>
<dbReference type="PANTHER" id="PTHR43547">
    <property type="entry name" value="TWO-COMPONENT HISTIDINE KINASE"/>
    <property type="match status" value="1"/>
</dbReference>
<evidence type="ECO:0000256" key="11">
    <source>
        <dbReference type="ARBA" id="ARBA00023163"/>
    </source>
</evidence>
<dbReference type="InterPro" id="IPR018060">
    <property type="entry name" value="HTH_AraC"/>
</dbReference>